<feature type="region of interest" description="Disordered" evidence="1">
    <location>
        <begin position="177"/>
        <end position="248"/>
    </location>
</feature>
<evidence type="ECO:0000259" key="3">
    <source>
        <dbReference type="Pfam" id="PF01841"/>
    </source>
</evidence>
<evidence type="ECO:0000259" key="4">
    <source>
        <dbReference type="Pfam" id="PF19829"/>
    </source>
</evidence>
<dbReference type="PANTHER" id="PTHR33490:SF3">
    <property type="entry name" value="CONSERVED INTEGRAL MEMBRANE PROTEIN"/>
    <property type="match status" value="1"/>
</dbReference>
<evidence type="ECO:0000313" key="5">
    <source>
        <dbReference type="EMBL" id="QSQ23977.1"/>
    </source>
</evidence>
<keyword evidence="2" id="KW-0812">Transmembrane</keyword>
<keyword evidence="2" id="KW-1133">Transmembrane helix</keyword>
<feature type="transmembrane region" description="Helical" evidence="2">
    <location>
        <begin position="870"/>
        <end position="892"/>
    </location>
</feature>
<sequence>MFKRKWRHEVFEGPIRLTGRSMQVLSVLLTGAMLCMSLRPLSAAAQTQQSQTLRMQASRPAPPRPLHSEEKLALTLAALDASLAHPSVKSGADATELATLREKLTTLDREAMTDFARAEQTVKSLGLGPEFLKRHQGTVAQYRARMTDLQSRLDIVARGGDEAKRGLARDEARKLIAKTRERPEPLPMDPRRLPFHAPEGKTREPLATTKDLQARLFSKSAPDASLRSTGESAAPEALAAPTPGDLSATDDVQLTQAIRDLADSLEHHPVRIYNWVRNNIRFLPTYGSVQGSAMTLASRQGNAFDTASLLIALLRASNIPARYVYGTVRVPAAQAMNWVGGVSSPQAVQDLMGQGGIPNVAIIQGNRITHLQVEHIWVEAWVDFTPSRGAIHKQGDTWVPLDASFKQHTFTAPMDLAKETSIDYGRLTRAMADAAQTSPQGGMTGLYPDYVRKTLEDALAETQDKLGDRMAQLTPEDVLGSAKVVAEDSTLLAGALPYQVVARGASPSALPPGLRASVSLTLYASQLDRAYESPELTYSVSLPVLNSRRLGVHYRPATPGDAQLIQSYVNQGARSLPVYLIRVVPEVQLDGVVVAQGSAVTMGTQQVWDLSLQEPGRASPPDAYEVIAGSEVVFGVNGNGVTRKVLEDRFASHPSDSAAENLHEVSLTYWYQHDLFDGIAASTHRVHTQRLPSAGLFSTPMEVRYWFGLPRSGTFASYVMDVQRVTVAVTADSAKQQVDFMSQAGLQGSYLEGSVFEQLFRRFQGTGQSTAQVLVDAAADNIPIYRIDASNVDTVLPQLSISEDVRSDIVNGVAAGKRVTIPQRAPRGVTGYIVQDPATGAAAYLIEGGLNGGRQSNCQEEPEPVRVPSWLADLFLALLLLAVLAAVIYIAVQSGGVLAPQAASVFLAVAGGSLLFSGNAYAAQRTPCCTVKPVPHLGGDPFHNLCADLIGPNDNPGMDANVDGRNFDAVTDNAVLWEVKTYNLANCTTSFCLTVLLPRWVAETNAQLQADKVLANECGYMMAFGAGDGVFAAMISPTAYDVIAVNPSICLHP</sequence>
<dbReference type="SUPFAM" id="SSF54001">
    <property type="entry name" value="Cysteine proteinases"/>
    <property type="match status" value="1"/>
</dbReference>
<dbReference type="Pfam" id="PF01841">
    <property type="entry name" value="Transglut_core"/>
    <property type="match status" value="1"/>
</dbReference>
<feature type="domain" description="Transglutaminase-like" evidence="3">
    <location>
        <begin position="254"/>
        <end position="403"/>
    </location>
</feature>
<evidence type="ECO:0000256" key="1">
    <source>
        <dbReference type="SAM" id="MobiDB-lite"/>
    </source>
</evidence>
<organism evidence="5 6">
    <name type="scientific">Pyxidicoccus parkwayensis</name>
    <dbReference type="NCBI Taxonomy" id="2813578"/>
    <lineage>
        <taxon>Bacteria</taxon>
        <taxon>Pseudomonadati</taxon>
        <taxon>Myxococcota</taxon>
        <taxon>Myxococcia</taxon>
        <taxon>Myxococcales</taxon>
        <taxon>Cystobacterineae</taxon>
        <taxon>Myxococcaceae</taxon>
        <taxon>Pyxidicoccus</taxon>
    </lineage>
</organism>
<dbReference type="InterPro" id="IPR002931">
    <property type="entry name" value="Transglutaminase-like"/>
</dbReference>
<proteinExistence type="predicted"/>
<feature type="transmembrane region" description="Helical" evidence="2">
    <location>
        <begin position="904"/>
        <end position="923"/>
    </location>
</feature>
<feature type="region of interest" description="Disordered" evidence="1">
    <location>
        <begin position="47"/>
        <end position="66"/>
    </location>
</feature>
<name>A0ABX7P1M9_9BACT</name>
<keyword evidence="2" id="KW-0472">Membrane</keyword>
<dbReference type="PANTHER" id="PTHR33490">
    <property type="entry name" value="BLR5614 PROTEIN-RELATED"/>
    <property type="match status" value="1"/>
</dbReference>
<dbReference type="Pfam" id="PF19829">
    <property type="entry name" value="DUF6310"/>
    <property type="match status" value="1"/>
</dbReference>
<dbReference type="EMBL" id="CP071090">
    <property type="protein sequence ID" value="QSQ23977.1"/>
    <property type="molecule type" value="Genomic_DNA"/>
</dbReference>
<keyword evidence="6" id="KW-1185">Reference proteome</keyword>
<evidence type="ECO:0000256" key="2">
    <source>
        <dbReference type="SAM" id="Phobius"/>
    </source>
</evidence>
<dbReference type="InterPro" id="IPR046277">
    <property type="entry name" value="DUF6310"/>
</dbReference>
<accession>A0ABX7P1M9</accession>
<dbReference type="InterPro" id="IPR038765">
    <property type="entry name" value="Papain-like_cys_pep_sf"/>
</dbReference>
<dbReference type="RefSeq" id="WP_206725547.1">
    <property type="nucleotide sequence ID" value="NZ_CP071090.1"/>
</dbReference>
<evidence type="ECO:0000313" key="6">
    <source>
        <dbReference type="Proteomes" id="UP000662747"/>
    </source>
</evidence>
<feature type="compositionally biased region" description="Basic and acidic residues" evidence="1">
    <location>
        <begin position="177"/>
        <end position="204"/>
    </location>
</feature>
<gene>
    <name evidence="5" type="ORF">JY651_03065</name>
</gene>
<feature type="domain" description="DUF6310" evidence="4">
    <location>
        <begin position="924"/>
        <end position="1025"/>
    </location>
</feature>
<protein>
    <submittedName>
        <fullName evidence="5">Transglutaminase domain-containing protein</fullName>
    </submittedName>
</protein>
<reference evidence="5 6" key="1">
    <citation type="submission" date="2021-02" db="EMBL/GenBank/DDBJ databases">
        <title>De Novo genome assembly of isolated myxobacteria.</title>
        <authorList>
            <person name="Stevens D.C."/>
        </authorList>
    </citation>
    <scope>NUCLEOTIDE SEQUENCE [LARGE SCALE GENOMIC DNA]</scope>
    <source>
        <strain evidence="6">SCPEA02</strain>
    </source>
</reference>
<dbReference type="Gene3D" id="3.10.620.30">
    <property type="match status" value="1"/>
</dbReference>
<dbReference type="Proteomes" id="UP000662747">
    <property type="component" value="Chromosome"/>
</dbReference>